<comment type="caution">
    <text evidence="15">The sequence shown here is derived from an EMBL/GenBank/DDBJ whole genome shotgun (WGS) entry which is preliminary data.</text>
</comment>
<dbReference type="PANTHER" id="PTHR43710:SF2">
    <property type="entry name" value="2-HYDROXYACYL-COA LYASE 1"/>
    <property type="match status" value="1"/>
</dbReference>
<dbReference type="AlphaFoldDB" id="A0AA39GY05"/>
<evidence type="ECO:0000313" key="16">
    <source>
        <dbReference type="Proteomes" id="UP001175271"/>
    </source>
</evidence>
<organism evidence="15 16">
    <name type="scientific">Steinernema hermaphroditum</name>
    <dbReference type="NCBI Taxonomy" id="289476"/>
    <lineage>
        <taxon>Eukaryota</taxon>
        <taxon>Metazoa</taxon>
        <taxon>Ecdysozoa</taxon>
        <taxon>Nematoda</taxon>
        <taxon>Chromadorea</taxon>
        <taxon>Rhabditida</taxon>
        <taxon>Tylenchina</taxon>
        <taxon>Panagrolaimomorpha</taxon>
        <taxon>Strongyloidoidea</taxon>
        <taxon>Steinernematidae</taxon>
        <taxon>Steinernema</taxon>
    </lineage>
</organism>
<evidence type="ECO:0000259" key="14">
    <source>
        <dbReference type="Pfam" id="PF02776"/>
    </source>
</evidence>
<comment type="catalytic activity">
    <reaction evidence="7">
        <text>a 2-hydroxy-3-methyl fatty acyl-CoA = a 2-methyl-branched fatty aldehyde + formyl-CoA</text>
        <dbReference type="Rhea" id="RHEA:25375"/>
        <dbReference type="ChEBI" id="CHEBI:49188"/>
        <dbReference type="ChEBI" id="CHEBI:57376"/>
        <dbReference type="ChEBI" id="CHEBI:58783"/>
        <dbReference type="EC" id="4.1.2.63"/>
    </reaction>
    <physiologicalReaction direction="left-to-right" evidence="7">
        <dbReference type="Rhea" id="RHEA:25376"/>
    </physiologicalReaction>
</comment>
<evidence type="ECO:0000256" key="5">
    <source>
        <dbReference type="ARBA" id="ARBA00023052"/>
    </source>
</evidence>
<dbReference type="GO" id="GO:0005777">
    <property type="term" value="C:peroxisome"/>
    <property type="evidence" value="ECO:0007669"/>
    <property type="project" value="TreeGrafter"/>
</dbReference>
<dbReference type="FunFam" id="3.40.50.970:FF:000050">
    <property type="entry name" value="2-hydroxyacyl-CoA lyase"/>
    <property type="match status" value="1"/>
</dbReference>
<keyword evidence="5 11" id="KW-0786">Thiamine pyrophosphate</keyword>
<evidence type="ECO:0000256" key="6">
    <source>
        <dbReference type="ARBA" id="ARBA00023239"/>
    </source>
</evidence>
<evidence type="ECO:0000256" key="10">
    <source>
        <dbReference type="ARBA" id="ARBA00048738"/>
    </source>
</evidence>
<name>A0AA39GY05_9BILA</name>
<dbReference type="InterPro" id="IPR045025">
    <property type="entry name" value="HACL1-like"/>
</dbReference>
<dbReference type="InterPro" id="IPR012000">
    <property type="entry name" value="Thiamin_PyroP_enz_cen_dom"/>
</dbReference>
<evidence type="ECO:0000256" key="3">
    <source>
        <dbReference type="ARBA" id="ARBA00022723"/>
    </source>
</evidence>
<evidence type="ECO:0000256" key="2">
    <source>
        <dbReference type="ARBA" id="ARBA00007812"/>
    </source>
</evidence>
<feature type="domain" description="Thiamine pyrophosphate enzyme central" evidence="12">
    <location>
        <begin position="223"/>
        <end position="352"/>
    </location>
</feature>
<reference evidence="15" key="1">
    <citation type="submission" date="2023-06" db="EMBL/GenBank/DDBJ databases">
        <title>Genomic analysis of the entomopathogenic nematode Steinernema hermaphroditum.</title>
        <authorList>
            <person name="Schwarz E.M."/>
            <person name="Heppert J.K."/>
            <person name="Baniya A."/>
            <person name="Schwartz H.T."/>
            <person name="Tan C.-H."/>
            <person name="Antoshechkin I."/>
            <person name="Sternberg P.W."/>
            <person name="Goodrich-Blair H."/>
            <person name="Dillman A.R."/>
        </authorList>
    </citation>
    <scope>NUCLEOTIDE SEQUENCE</scope>
    <source>
        <strain evidence="15">PS9179</strain>
        <tissue evidence="15">Whole animal</tissue>
    </source>
</reference>
<dbReference type="InterPro" id="IPR029061">
    <property type="entry name" value="THDP-binding"/>
</dbReference>
<evidence type="ECO:0000256" key="7">
    <source>
        <dbReference type="ARBA" id="ARBA00044451"/>
    </source>
</evidence>
<dbReference type="SUPFAM" id="SSF52518">
    <property type="entry name" value="Thiamin diphosphate-binding fold (THDP-binding)"/>
    <property type="match status" value="2"/>
</dbReference>
<dbReference type="GO" id="GO:0000287">
    <property type="term" value="F:magnesium ion binding"/>
    <property type="evidence" value="ECO:0007669"/>
    <property type="project" value="InterPro"/>
</dbReference>
<comment type="similarity">
    <text evidence="2 11">Belongs to the TPP enzyme family.</text>
</comment>
<dbReference type="InterPro" id="IPR012001">
    <property type="entry name" value="Thiamin_PyroP_enz_TPP-bd_dom"/>
</dbReference>
<dbReference type="InterPro" id="IPR029035">
    <property type="entry name" value="DHS-like_NAD/FAD-binding_dom"/>
</dbReference>
<evidence type="ECO:0000256" key="4">
    <source>
        <dbReference type="ARBA" id="ARBA00022842"/>
    </source>
</evidence>
<gene>
    <name evidence="15" type="ORF">QR680_001161</name>
</gene>
<evidence type="ECO:0000313" key="15">
    <source>
        <dbReference type="EMBL" id="KAK0395186.1"/>
    </source>
</evidence>
<comment type="catalytic activity">
    <reaction evidence="8">
        <text>an (R)-2-hydroxy-long-chain-fatty acyl-CoA = a long-chain fatty aldehyde + formyl-CoA</text>
        <dbReference type="Rhea" id="RHEA:67444"/>
        <dbReference type="ChEBI" id="CHEBI:17176"/>
        <dbReference type="ChEBI" id="CHEBI:57376"/>
        <dbReference type="ChEBI" id="CHEBI:170012"/>
        <dbReference type="EC" id="4.1.2.63"/>
    </reaction>
    <physiologicalReaction direction="left-to-right" evidence="8">
        <dbReference type="Rhea" id="RHEA:67445"/>
    </physiologicalReaction>
</comment>
<keyword evidence="4" id="KW-0460">Magnesium</keyword>
<evidence type="ECO:0000256" key="1">
    <source>
        <dbReference type="ARBA" id="ARBA00001964"/>
    </source>
</evidence>
<dbReference type="Pfam" id="PF02776">
    <property type="entry name" value="TPP_enzyme_N"/>
    <property type="match status" value="1"/>
</dbReference>
<dbReference type="Gene3D" id="3.40.50.970">
    <property type="match status" value="2"/>
</dbReference>
<dbReference type="EMBL" id="JAUCMV010000005">
    <property type="protein sequence ID" value="KAK0395186.1"/>
    <property type="molecule type" value="Genomic_DNA"/>
</dbReference>
<evidence type="ECO:0000259" key="13">
    <source>
        <dbReference type="Pfam" id="PF02775"/>
    </source>
</evidence>
<keyword evidence="3" id="KW-0479">Metal-binding</keyword>
<keyword evidence="16" id="KW-1185">Reference proteome</keyword>
<protein>
    <recommendedName>
        <fullName evidence="9">2-hydroxyacyl-CoA lyase</fullName>
        <ecNumber evidence="9">4.1.2.63</ecNumber>
    </recommendedName>
</protein>
<evidence type="ECO:0000259" key="12">
    <source>
        <dbReference type="Pfam" id="PF00205"/>
    </source>
</evidence>
<dbReference type="SUPFAM" id="SSF52467">
    <property type="entry name" value="DHS-like NAD/FAD-binding domain"/>
    <property type="match status" value="1"/>
</dbReference>
<comment type="cofactor">
    <cofactor evidence="1">
        <name>thiamine diphosphate</name>
        <dbReference type="ChEBI" id="CHEBI:58937"/>
    </cofactor>
</comment>
<dbReference type="GO" id="GO:0106359">
    <property type="term" value="F:2-hydroxyacyl-CoA lyase activity"/>
    <property type="evidence" value="ECO:0007669"/>
    <property type="project" value="UniProtKB-EC"/>
</dbReference>
<comment type="catalytic activity">
    <reaction evidence="10">
        <text>2-hydroxyoctadecanoyl-CoA = heptadecanal + formyl-CoA</text>
        <dbReference type="Rhea" id="RHEA:55196"/>
        <dbReference type="ChEBI" id="CHEBI:57376"/>
        <dbReference type="ChEBI" id="CHEBI:74116"/>
        <dbReference type="ChEBI" id="CHEBI:138631"/>
    </reaction>
    <physiologicalReaction direction="left-to-right" evidence="10">
        <dbReference type="Rhea" id="RHEA:55197"/>
    </physiologicalReaction>
</comment>
<sequence>MGDFKVIKNTDMADEMRQDAIEFSLKRSRKTMDGANILAKCLKQQGVEYMFGIVGFPIIEVGMAAQAHGIKYVGCRNEQSACYAAQAMGYLTGKPAVCLVVSGPGMLHTIAGLANATLNCWPMICIGGSTDMDQESRGGFQEFPQVESARLSCKYASRPTTLQAIPVHVEKAMRMCIYGRPGAVYLDMPGNLVLSRIENESDISYVSPLPLNPPVSVPPQGILAQAAVVIKQAQRPLLIVGKGSAWSERGPTQLTQFATSTQLPFLATPGGKGVISDLNPLSVAPARSLAIKEADLIILAGARLNWILHFGLPPRFDKNVKVIQIDICAEEFNQNVASTVPLLGDVGETVELLRRELDGFTFNKSSEWFRKLIANSDKNRTVVQRMTDDHTLPLNYYAAYDPIREFILKNDVLIVNEGANTMDIGRTMMPNVIPRRRLDAGTFGTMGVGLGYAMAAGFYCRDYSPATKVLVVQGDSAFGFSGMELETIVRYELPIVTVILNNSGIYRGIGPEDWKCIEGDKTTNVPVLSLSPECRYDKMCEALGGHGLLVHSVPEIRRALNEAYNYKSGPTLINVIIATESERKAQEHNWLTRSKV</sequence>
<dbReference type="Pfam" id="PF00205">
    <property type="entry name" value="TPP_enzyme_M"/>
    <property type="match status" value="1"/>
</dbReference>
<dbReference type="Proteomes" id="UP001175271">
    <property type="component" value="Unassembled WGS sequence"/>
</dbReference>
<dbReference type="GO" id="GO:0001561">
    <property type="term" value="P:fatty acid alpha-oxidation"/>
    <property type="evidence" value="ECO:0007669"/>
    <property type="project" value="TreeGrafter"/>
</dbReference>
<dbReference type="EC" id="4.1.2.63" evidence="9"/>
<evidence type="ECO:0000256" key="9">
    <source>
        <dbReference type="ARBA" id="ARBA00044518"/>
    </source>
</evidence>
<dbReference type="InterPro" id="IPR011766">
    <property type="entry name" value="TPP_enzyme_TPP-bd"/>
</dbReference>
<proteinExistence type="inferred from homology"/>
<accession>A0AA39GY05</accession>
<feature type="domain" description="Thiamine pyrophosphate enzyme N-terminal TPP-binding" evidence="14">
    <location>
        <begin position="32"/>
        <end position="146"/>
    </location>
</feature>
<dbReference type="PANTHER" id="PTHR43710">
    <property type="entry name" value="2-HYDROXYACYL-COA LYASE"/>
    <property type="match status" value="1"/>
</dbReference>
<dbReference type="Gene3D" id="3.40.50.1220">
    <property type="entry name" value="TPP-binding domain"/>
    <property type="match status" value="1"/>
</dbReference>
<evidence type="ECO:0000256" key="8">
    <source>
        <dbReference type="ARBA" id="ARBA00044454"/>
    </source>
</evidence>
<dbReference type="CDD" id="cd07035">
    <property type="entry name" value="TPP_PYR_POX_like"/>
    <property type="match status" value="1"/>
</dbReference>
<dbReference type="Pfam" id="PF02775">
    <property type="entry name" value="TPP_enzyme_C"/>
    <property type="match status" value="1"/>
</dbReference>
<keyword evidence="6" id="KW-0456">Lyase</keyword>
<feature type="domain" description="Thiamine pyrophosphate enzyme TPP-binding" evidence="13">
    <location>
        <begin position="423"/>
        <end position="575"/>
    </location>
</feature>
<dbReference type="GO" id="GO:0030976">
    <property type="term" value="F:thiamine pyrophosphate binding"/>
    <property type="evidence" value="ECO:0007669"/>
    <property type="project" value="InterPro"/>
</dbReference>
<dbReference type="CDD" id="cd02004">
    <property type="entry name" value="TPP_BZL_OCoD_HPCL"/>
    <property type="match status" value="1"/>
</dbReference>
<evidence type="ECO:0000256" key="11">
    <source>
        <dbReference type="RuleBase" id="RU362132"/>
    </source>
</evidence>